<evidence type="ECO:0000313" key="2">
    <source>
        <dbReference type="EMBL" id="GIY26766.1"/>
    </source>
</evidence>
<comment type="caution">
    <text evidence="2">The sequence shown here is derived from an EMBL/GenBank/DDBJ whole genome shotgun (WGS) entry which is preliminary data.</text>
</comment>
<dbReference type="Proteomes" id="UP001054945">
    <property type="component" value="Unassembled WGS sequence"/>
</dbReference>
<keyword evidence="3" id="KW-1185">Reference proteome</keyword>
<feature type="region of interest" description="Disordered" evidence="1">
    <location>
        <begin position="99"/>
        <end position="118"/>
    </location>
</feature>
<dbReference type="AlphaFoldDB" id="A0AAV4S132"/>
<evidence type="ECO:0000256" key="1">
    <source>
        <dbReference type="SAM" id="MobiDB-lite"/>
    </source>
</evidence>
<feature type="compositionally biased region" description="Basic and acidic residues" evidence="1">
    <location>
        <begin position="106"/>
        <end position="118"/>
    </location>
</feature>
<sequence>MYGMVEVGRSFSPGRATLGVKVIPLNPAKANKQDSQSSSLEFSGLKLLYSLLHELSAKNKDKKKNGTSSSSNWVRVLSTEIASLMERIVEEMYGLIMAKKRRSSRKQKEEKKSWEISA</sequence>
<name>A0AAV4S132_CAEEX</name>
<organism evidence="2 3">
    <name type="scientific">Caerostris extrusa</name>
    <name type="common">Bark spider</name>
    <name type="synonym">Caerostris bankana</name>
    <dbReference type="NCBI Taxonomy" id="172846"/>
    <lineage>
        <taxon>Eukaryota</taxon>
        <taxon>Metazoa</taxon>
        <taxon>Ecdysozoa</taxon>
        <taxon>Arthropoda</taxon>
        <taxon>Chelicerata</taxon>
        <taxon>Arachnida</taxon>
        <taxon>Araneae</taxon>
        <taxon>Araneomorphae</taxon>
        <taxon>Entelegynae</taxon>
        <taxon>Araneoidea</taxon>
        <taxon>Araneidae</taxon>
        <taxon>Caerostris</taxon>
    </lineage>
</organism>
<dbReference type="EMBL" id="BPLR01008729">
    <property type="protein sequence ID" value="GIY26766.1"/>
    <property type="molecule type" value="Genomic_DNA"/>
</dbReference>
<protein>
    <submittedName>
        <fullName evidence="2">Uncharacterized protein</fullName>
    </submittedName>
</protein>
<evidence type="ECO:0000313" key="3">
    <source>
        <dbReference type="Proteomes" id="UP001054945"/>
    </source>
</evidence>
<proteinExistence type="predicted"/>
<gene>
    <name evidence="2" type="ORF">CEXT_342341</name>
</gene>
<reference evidence="2 3" key="1">
    <citation type="submission" date="2021-06" db="EMBL/GenBank/DDBJ databases">
        <title>Caerostris extrusa draft genome.</title>
        <authorList>
            <person name="Kono N."/>
            <person name="Arakawa K."/>
        </authorList>
    </citation>
    <scope>NUCLEOTIDE SEQUENCE [LARGE SCALE GENOMIC DNA]</scope>
</reference>
<accession>A0AAV4S132</accession>